<evidence type="ECO:0000256" key="3">
    <source>
        <dbReference type="ARBA" id="ARBA00023163"/>
    </source>
</evidence>
<keyword evidence="3" id="KW-0804">Transcription</keyword>
<dbReference type="InterPro" id="IPR001845">
    <property type="entry name" value="HTH_ArsR_DNA-bd_dom"/>
</dbReference>
<dbReference type="PANTHER" id="PTHR43132:SF6">
    <property type="entry name" value="HTH-TYPE TRANSCRIPTIONAL REPRESSOR CZRA"/>
    <property type="match status" value="1"/>
</dbReference>
<accession>A0A846Z2U1</accession>
<keyword evidence="1" id="KW-0805">Transcription regulation</keyword>
<evidence type="ECO:0000256" key="1">
    <source>
        <dbReference type="ARBA" id="ARBA00023015"/>
    </source>
</evidence>
<feature type="domain" description="HTH arsR-type" evidence="4">
    <location>
        <begin position="13"/>
        <end position="108"/>
    </location>
</feature>
<name>A0A846Z2U1_9ACTN</name>
<dbReference type="InterPro" id="IPR011991">
    <property type="entry name" value="ArsR-like_HTH"/>
</dbReference>
<dbReference type="InterPro" id="IPR036390">
    <property type="entry name" value="WH_DNA-bd_sf"/>
</dbReference>
<keyword evidence="2" id="KW-0238">DNA-binding</keyword>
<dbReference type="Gene3D" id="1.10.10.10">
    <property type="entry name" value="Winged helix-like DNA-binding domain superfamily/Winged helix DNA-binding domain"/>
    <property type="match status" value="1"/>
</dbReference>
<dbReference type="Proteomes" id="UP000579250">
    <property type="component" value="Unassembled WGS sequence"/>
</dbReference>
<gene>
    <name evidence="5" type="ORF">HGB48_17225</name>
</gene>
<evidence type="ECO:0000313" key="6">
    <source>
        <dbReference type="Proteomes" id="UP000579250"/>
    </source>
</evidence>
<dbReference type="NCBIfam" id="NF033788">
    <property type="entry name" value="HTH_metalloreg"/>
    <property type="match status" value="1"/>
</dbReference>
<proteinExistence type="predicted"/>
<dbReference type="PANTHER" id="PTHR43132">
    <property type="entry name" value="ARSENICAL RESISTANCE OPERON REPRESSOR ARSR-RELATED"/>
    <property type="match status" value="1"/>
</dbReference>
<dbReference type="GO" id="GO:0003700">
    <property type="term" value="F:DNA-binding transcription factor activity"/>
    <property type="evidence" value="ECO:0007669"/>
    <property type="project" value="InterPro"/>
</dbReference>
<dbReference type="PRINTS" id="PR00778">
    <property type="entry name" value="HTHARSR"/>
</dbReference>
<dbReference type="SMART" id="SM00418">
    <property type="entry name" value="HTH_ARSR"/>
    <property type="match status" value="1"/>
</dbReference>
<dbReference type="Pfam" id="PF12840">
    <property type="entry name" value="HTH_20"/>
    <property type="match status" value="1"/>
</dbReference>
<evidence type="ECO:0000259" key="4">
    <source>
        <dbReference type="PROSITE" id="PS50987"/>
    </source>
</evidence>
<reference evidence="5 6" key="1">
    <citation type="submission" date="2020-04" db="EMBL/GenBank/DDBJ databases">
        <title>MicrobeNet Type strains.</title>
        <authorList>
            <person name="Nicholson A.C."/>
        </authorList>
    </citation>
    <scope>NUCLEOTIDE SEQUENCE [LARGE SCALE GENOMIC DNA]</scope>
    <source>
        <strain evidence="5 6">ATCC BAA-277</strain>
    </source>
</reference>
<evidence type="ECO:0000256" key="2">
    <source>
        <dbReference type="ARBA" id="ARBA00023125"/>
    </source>
</evidence>
<dbReference type="EMBL" id="JAAXPI010000022">
    <property type="protein sequence ID" value="NKZ05472.1"/>
    <property type="molecule type" value="Genomic_DNA"/>
</dbReference>
<organism evidence="5 6">
    <name type="scientific">Actinomadura latina</name>
    <dbReference type="NCBI Taxonomy" id="163603"/>
    <lineage>
        <taxon>Bacteria</taxon>
        <taxon>Bacillati</taxon>
        <taxon>Actinomycetota</taxon>
        <taxon>Actinomycetes</taxon>
        <taxon>Streptosporangiales</taxon>
        <taxon>Thermomonosporaceae</taxon>
        <taxon>Actinomadura</taxon>
    </lineage>
</organism>
<evidence type="ECO:0000313" key="5">
    <source>
        <dbReference type="EMBL" id="NKZ05472.1"/>
    </source>
</evidence>
<protein>
    <submittedName>
        <fullName evidence="5">Helix-turn-helix transcriptional regulator</fullName>
    </submittedName>
</protein>
<dbReference type="InterPro" id="IPR036388">
    <property type="entry name" value="WH-like_DNA-bd_sf"/>
</dbReference>
<sequence length="115" mass="12548">MAGKPPLAERPLLTQPQASQLVVLFKVLGNDTRLRLLHALHRDGEVPVGELAEQVGMRPQAVSNQLQRLTDRGIVAARRDGNRIFYSIADPCIPAVLDLALCLTEETAVADDDRA</sequence>
<dbReference type="SUPFAM" id="SSF46785">
    <property type="entry name" value="Winged helix' DNA-binding domain"/>
    <property type="match status" value="1"/>
</dbReference>
<dbReference type="GO" id="GO:0003677">
    <property type="term" value="F:DNA binding"/>
    <property type="evidence" value="ECO:0007669"/>
    <property type="project" value="UniProtKB-KW"/>
</dbReference>
<keyword evidence="6" id="KW-1185">Reference proteome</keyword>
<comment type="caution">
    <text evidence="5">The sequence shown here is derived from an EMBL/GenBank/DDBJ whole genome shotgun (WGS) entry which is preliminary data.</text>
</comment>
<dbReference type="PROSITE" id="PS50987">
    <property type="entry name" value="HTH_ARSR_2"/>
    <property type="match status" value="1"/>
</dbReference>
<dbReference type="CDD" id="cd00090">
    <property type="entry name" value="HTH_ARSR"/>
    <property type="match status" value="1"/>
</dbReference>
<dbReference type="AlphaFoldDB" id="A0A846Z2U1"/>
<dbReference type="InterPro" id="IPR051011">
    <property type="entry name" value="Metal_resp_trans_reg"/>
</dbReference>